<keyword evidence="9" id="KW-0482">Metalloprotease</keyword>
<evidence type="ECO:0000256" key="12">
    <source>
        <dbReference type="SAM" id="SignalP"/>
    </source>
</evidence>
<comment type="caution">
    <text evidence="11">Lacks conserved residue(s) required for the propagation of feature annotation.</text>
</comment>
<keyword evidence="8" id="KW-0862">Zinc</keyword>
<dbReference type="Pfam" id="PF02244">
    <property type="entry name" value="Propep_M14"/>
    <property type="match status" value="1"/>
</dbReference>
<feature type="domain" description="Peptidase M14" evidence="13">
    <location>
        <begin position="121"/>
        <end position="413"/>
    </location>
</feature>
<evidence type="ECO:0000256" key="6">
    <source>
        <dbReference type="ARBA" id="ARBA00022729"/>
    </source>
</evidence>
<dbReference type="SUPFAM" id="SSF53187">
    <property type="entry name" value="Zn-dependent exopeptidases"/>
    <property type="match status" value="1"/>
</dbReference>
<evidence type="ECO:0000256" key="11">
    <source>
        <dbReference type="PROSITE-ProRule" id="PRU01379"/>
    </source>
</evidence>
<evidence type="ECO:0000256" key="8">
    <source>
        <dbReference type="ARBA" id="ARBA00022833"/>
    </source>
</evidence>
<evidence type="ECO:0000256" key="10">
    <source>
        <dbReference type="ARBA" id="ARBA00023157"/>
    </source>
</evidence>
<reference evidence="15" key="1">
    <citation type="submission" date="2025-08" db="UniProtKB">
        <authorList>
            <consortium name="RefSeq"/>
        </authorList>
    </citation>
    <scope>IDENTIFICATION</scope>
    <source>
        <tissue evidence="15">Whole larval tissue</tissue>
    </source>
</reference>
<organism evidence="14 15">
    <name type="scientific">Spodoptera frugiperda</name>
    <name type="common">Fall armyworm</name>
    <dbReference type="NCBI Taxonomy" id="7108"/>
    <lineage>
        <taxon>Eukaryota</taxon>
        <taxon>Metazoa</taxon>
        <taxon>Ecdysozoa</taxon>
        <taxon>Arthropoda</taxon>
        <taxon>Hexapoda</taxon>
        <taxon>Insecta</taxon>
        <taxon>Pterygota</taxon>
        <taxon>Neoptera</taxon>
        <taxon>Endopterygota</taxon>
        <taxon>Lepidoptera</taxon>
        <taxon>Glossata</taxon>
        <taxon>Ditrysia</taxon>
        <taxon>Noctuoidea</taxon>
        <taxon>Noctuidae</taxon>
        <taxon>Amphipyrinae</taxon>
        <taxon>Spodoptera</taxon>
    </lineage>
</organism>
<dbReference type="PANTHER" id="PTHR11705:SF91">
    <property type="entry name" value="FI01817P-RELATED"/>
    <property type="match status" value="1"/>
</dbReference>
<dbReference type="PANTHER" id="PTHR11705">
    <property type="entry name" value="PROTEASE FAMILY M14 CARBOXYPEPTIDASE A,B"/>
    <property type="match status" value="1"/>
</dbReference>
<evidence type="ECO:0000313" key="15">
    <source>
        <dbReference type="RefSeq" id="XP_035443410.2"/>
    </source>
</evidence>
<comment type="cofactor">
    <cofactor evidence="1">
        <name>Zn(2+)</name>
        <dbReference type="ChEBI" id="CHEBI:29105"/>
    </cofactor>
</comment>
<name>A0A9R0D7D6_SPOFR</name>
<dbReference type="FunFam" id="3.40.630.10:FF:000084">
    <property type="entry name" value="Carboxypeptidase B2"/>
    <property type="match status" value="1"/>
</dbReference>
<dbReference type="AlphaFoldDB" id="A0A9R0D7D6"/>
<accession>A0A9R0D7D6</accession>
<evidence type="ECO:0000259" key="13">
    <source>
        <dbReference type="PROSITE" id="PS52035"/>
    </source>
</evidence>
<dbReference type="GO" id="GO:0005615">
    <property type="term" value="C:extracellular space"/>
    <property type="evidence" value="ECO:0007669"/>
    <property type="project" value="TreeGrafter"/>
</dbReference>
<dbReference type="RefSeq" id="XP_035443410.2">
    <property type="nucleotide sequence ID" value="XM_035587517.2"/>
</dbReference>
<dbReference type="Pfam" id="PF00246">
    <property type="entry name" value="Peptidase_M14"/>
    <property type="match status" value="1"/>
</dbReference>
<evidence type="ECO:0000256" key="9">
    <source>
        <dbReference type="ARBA" id="ARBA00023049"/>
    </source>
</evidence>
<evidence type="ECO:0000256" key="5">
    <source>
        <dbReference type="ARBA" id="ARBA00022723"/>
    </source>
</evidence>
<evidence type="ECO:0000256" key="2">
    <source>
        <dbReference type="ARBA" id="ARBA00005988"/>
    </source>
</evidence>
<feature type="chain" id="PRO_5040212348" evidence="12">
    <location>
        <begin position="19"/>
        <end position="438"/>
    </location>
</feature>
<feature type="signal peptide" evidence="12">
    <location>
        <begin position="1"/>
        <end position="18"/>
    </location>
</feature>
<evidence type="ECO:0000256" key="1">
    <source>
        <dbReference type="ARBA" id="ARBA00001947"/>
    </source>
</evidence>
<keyword evidence="5" id="KW-0479">Metal-binding</keyword>
<dbReference type="GO" id="GO:0004181">
    <property type="term" value="F:metallocarboxypeptidase activity"/>
    <property type="evidence" value="ECO:0007669"/>
    <property type="project" value="InterPro"/>
</dbReference>
<dbReference type="SMART" id="SM00631">
    <property type="entry name" value="Zn_pept"/>
    <property type="match status" value="1"/>
</dbReference>
<dbReference type="InterPro" id="IPR003146">
    <property type="entry name" value="M14A_act_pep"/>
</dbReference>
<dbReference type="PROSITE" id="PS52035">
    <property type="entry name" value="PEPTIDASE_M14"/>
    <property type="match status" value="1"/>
</dbReference>
<keyword evidence="4" id="KW-0645">Protease</keyword>
<evidence type="ECO:0000313" key="14">
    <source>
        <dbReference type="Proteomes" id="UP000829999"/>
    </source>
</evidence>
<gene>
    <name evidence="15" type="primary">LOC118271425</name>
</gene>
<keyword evidence="3" id="KW-0121">Carboxypeptidase</keyword>
<proteinExistence type="inferred from homology"/>
<dbReference type="InterPro" id="IPR036990">
    <property type="entry name" value="M14A-like_propep"/>
</dbReference>
<keyword evidence="14" id="KW-1185">Reference proteome</keyword>
<evidence type="ECO:0000256" key="4">
    <source>
        <dbReference type="ARBA" id="ARBA00022670"/>
    </source>
</evidence>
<protein>
    <submittedName>
        <fullName evidence="15">Carboxypeptidase B-like</fullName>
    </submittedName>
</protein>
<dbReference type="OrthoDB" id="3626597at2759"/>
<sequence length="438" mass="51009">MLLHLVYFSCMFCFFVTAINEDYRGYKVYNIQLETLEQQKNLKILKSDLIDFWTAPNYNYGVVGKVMVPPSHYVWFEEKLQELGVNRDVYIEDVYEYLTKGENRARLPRSVDDEHYFDVNRYHRYDDILAYLRKLHEQSADSLTKVELVEYGVTAQNRPLVYLRISRGTKENNTPEKPIIVIEAATNPRDWVTIPAALNIVENLLKEQRLLEYLEWIVIPVLNPDGYEYTHTNIRLWQKSRSTNSNMGHVCPGVNINRNFDFDWQNFDTSSSPCSHLYAGVEPFSEIESRMIRDIINNNAPRVKLYMSLQNNGGYISVPWYYERAASGMFRQHYLLGLDMVRAINEDYKLDIGSNVFDRISGTSTDYIRSKAVLYTYNFDIVQRGNGVIIPEEDVSAIVNDVWKATKVAAEEMIRINTANYSLFVLPVCSFFNLVLLI</sequence>
<dbReference type="SUPFAM" id="SSF54897">
    <property type="entry name" value="Protease propeptides/inhibitors"/>
    <property type="match status" value="1"/>
</dbReference>
<dbReference type="GO" id="GO:0008270">
    <property type="term" value="F:zinc ion binding"/>
    <property type="evidence" value="ECO:0007669"/>
    <property type="project" value="InterPro"/>
</dbReference>
<dbReference type="Gene3D" id="3.40.630.10">
    <property type="entry name" value="Zn peptidases"/>
    <property type="match status" value="1"/>
</dbReference>
<evidence type="ECO:0000256" key="7">
    <source>
        <dbReference type="ARBA" id="ARBA00022801"/>
    </source>
</evidence>
<comment type="similarity">
    <text evidence="2 11">Belongs to the peptidase M14 family.</text>
</comment>
<keyword evidence="6 12" id="KW-0732">Signal</keyword>
<dbReference type="GeneID" id="118271425"/>
<keyword evidence="7" id="KW-0378">Hydrolase</keyword>
<keyword evidence="10" id="KW-1015">Disulfide bond</keyword>
<dbReference type="InterPro" id="IPR000834">
    <property type="entry name" value="Peptidase_M14"/>
</dbReference>
<dbReference type="Gene3D" id="3.30.70.340">
    <property type="entry name" value="Metallocarboxypeptidase-like"/>
    <property type="match status" value="1"/>
</dbReference>
<evidence type="ECO:0000256" key="3">
    <source>
        <dbReference type="ARBA" id="ARBA00022645"/>
    </source>
</evidence>
<dbReference type="Proteomes" id="UP000829999">
    <property type="component" value="Chromosome 9"/>
</dbReference>
<dbReference type="GO" id="GO:0006508">
    <property type="term" value="P:proteolysis"/>
    <property type="evidence" value="ECO:0007669"/>
    <property type="project" value="UniProtKB-KW"/>
</dbReference>